<dbReference type="Gene3D" id="3.90.1720.10">
    <property type="entry name" value="endopeptidase domain like (from Nostoc punctiforme)"/>
    <property type="match status" value="1"/>
</dbReference>
<dbReference type="Proteomes" id="UP000014977">
    <property type="component" value="Unassembled WGS sequence"/>
</dbReference>
<evidence type="ECO:0000256" key="3">
    <source>
        <dbReference type="ARBA" id="ARBA00022729"/>
    </source>
</evidence>
<organism evidence="7 8">
    <name type="scientific">Desulfococcus multivorans DSM 2059</name>
    <dbReference type="NCBI Taxonomy" id="1121405"/>
    <lineage>
        <taxon>Bacteria</taxon>
        <taxon>Pseudomonadati</taxon>
        <taxon>Thermodesulfobacteriota</taxon>
        <taxon>Desulfobacteria</taxon>
        <taxon>Desulfobacterales</taxon>
        <taxon>Desulfococcaceae</taxon>
        <taxon>Desulfococcus</taxon>
    </lineage>
</organism>
<dbReference type="PROSITE" id="PS51935">
    <property type="entry name" value="NLPC_P60"/>
    <property type="match status" value="1"/>
</dbReference>
<gene>
    <name evidence="7" type="ORF">dsmv_2018</name>
</gene>
<keyword evidence="3" id="KW-0732">Signal</keyword>
<evidence type="ECO:0000256" key="1">
    <source>
        <dbReference type="ARBA" id="ARBA00007074"/>
    </source>
</evidence>
<evidence type="ECO:0000313" key="7">
    <source>
        <dbReference type="EMBL" id="EPR41473.1"/>
    </source>
</evidence>
<dbReference type="eggNOG" id="COG0791">
    <property type="taxonomic scope" value="Bacteria"/>
</dbReference>
<sequence>MNSIRFPIASVIILASLFLVGCGALPLRVKPPVAQQDADSVRFWQGIKNWQGVPYRHGGSSNSGTDCSGFAMRFYENLYGIQLPRTTAEQIKTGIPISEKSLKPGDLIFFRFRNNTGHVGIYLGNGRFTHASPKKKGITISSLDNPYWKSRYRAARRILEKPPKKRLQLFSTINLSDQNRY</sequence>
<keyword evidence="8" id="KW-1185">Reference proteome</keyword>
<comment type="caution">
    <text evidence="7">The sequence shown here is derived from an EMBL/GenBank/DDBJ whole genome shotgun (WGS) entry which is preliminary data.</text>
</comment>
<dbReference type="RefSeq" id="WP_020876449.1">
    <property type="nucleotide sequence ID" value="NZ_ATHJ01000075.1"/>
</dbReference>
<proteinExistence type="inferred from homology"/>
<keyword evidence="4" id="KW-0378">Hydrolase</keyword>
<dbReference type="OrthoDB" id="9807055at2"/>
<dbReference type="GO" id="GO:0008234">
    <property type="term" value="F:cysteine-type peptidase activity"/>
    <property type="evidence" value="ECO:0007669"/>
    <property type="project" value="UniProtKB-KW"/>
</dbReference>
<evidence type="ECO:0000256" key="5">
    <source>
        <dbReference type="ARBA" id="ARBA00022807"/>
    </source>
</evidence>
<feature type="domain" description="NlpC/P60" evidence="6">
    <location>
        <begin position="37"/>
        <end position="159"/>
    </location>
</feature>
<dbReference type="PROSITE" id="PS51257">
    <property type="entry name" value="PROKAR_LIPOPROTEIN"/>
    <property type="match status" value="1"/>
</dbReference>
<dbReference type="PANTHER" id="PTHR47360:SF1">
    <property type="entry name" value="ENDOPEPTIDASE NLPC-RELATED"/>
    <property type="match status" value="1"/>
</dbReference>
<dbReference type="SUPFAM" id="SSF54001">
    <property type="entry name" value="Cysteine proteinases"/>
    <property type="match status" value="1"/>
</dbReference>
<comment type="similarity">
    <text evidence="1">Belongs to the peptidase C40 family.</text>
</comment>
<evidence type="ECO:0000256" key="2">
    <source>
        <dbReference type="ARBA" id="ARBA00022670"/>
    </source>
</evidence>
<keyword evidence="2" id="KW-0645">Protease</keyword>
<protein>
    <submittedName>
        <fullName evidence="7">NLP/P60 protein</fullName>
    </submittedName>
</protein>
<dbReference type="GO" id="GO:0006508">
    <property type="term" value="P:proteolysis"/>
    <property type="evidence" value="ECO:0007669"/>
    <property type="project" value="UniProtKB-KW"/>
</dbReference>
<dbReference type="PANTHER" id="PTHR47360">
    <property type="entry name" value="MUREIN DD-ENDOPEPTIDASE MEPS/MUREIN LD-CARBOXYPEPTIDASE"/>
    <property type="match status" value="1"/>
</dbReference>
<reference evidence="7 8" key="1">
    <citation type="journal article" date="2013" name="Genome Announc.">
        <title>Draft genome sequences for three mercury-methylating, sulfate-reducing bacteria.</title>
        <authorList>
            <person name="Brown S.D."/>
            <person name="Hurt R.A.Jr."/>
            <person name="Gilmour C.C."/>
            <person name="Elias D.A."/>
        </authorList>
    </citation>
    <scope>NUCLEOTIDE SEQUENCE [LARGE SCALE GENOMIC DNA]</scope>
    <source>
        <strain evidence="7 8">DSM 2059</strain>
    </source>
</reference>
<dbReference type="InterPro" id="IPR038765">
    <property type="entry name" value="Papain-like_cys_pep_sf"/>
</dbReference>
<dbReference type="EMBL" id="ATHJ01000075">
    <property type="protein sequence ID" value="EPR41473.1"/>
    <property type="molecule type" value="Genomic_DNA"/>
</dbReference>
<evidence type="ECO:0000259" key="6">
    <source>
        <dbReference type="PROSITE" id="PS51935"/>
    </source>
</evidence>
<dbReference type="AlphaFoldDB" id="S7VAE3"/>
<dbReference type="InterPro" id="IPR052062">
    <property type="entry name" value="Murein_DD/LD_carboxypeptidase"/>
</dbReference>
<evidence type="ECO:0000313" key="8">
    <source>
        <dbReference type="Proteomes" id="UP000014977"/>
    </source>
</evidence>
<dbReference type="STRING" id="897.B2D07_00035"/>
<dbReference type="InterPro" id="IPR000064">
    <property type="entry name" value="NLP_P60_dom"/>
</dbReference>
<keyword evidence="5" id="KW-0788">Thiol protease</keyword>
<accession>S7VAE3</accession>
<evidence type="ECO:0000256" key="4">
    <source>
        <dbReference type="ARBA" id="ARBA00022801"/>
    </source>
</evidence>
<dbReference type="Pfam" id="PF00877">
    <property type="entry name" value="NLPC_P60"/>
    <property type="match status" value="1"/>
</dbReference>
<name>S7VAE3_DESML</name>